<organism evidence="10">
    <name type="scientific">Cyprideis torosa</name>
    <dbReference type="NCBI Taxonomy" id="163714"/>
    <lineage>
        <taxon>Eukaryota</taxon>
        <taxon>Metazoa</taxon>
        <taxon>Ecdysozoa</taxon>
        <taxon>Arthropoda</taxon>
        <taxon>Crustacea</taxon>
        <taxon>Oligostraca</taxon>
        <taxon>Ostracoda</taxon>
        <taxon>Podocopa</taxon>
        <taxon>Podocopida</taxon>
        <taxon>Cytherocopina</taxon>
        <taxon>Cytheroidea</taxon>
        <taxon>Cytherideidae</taxon>
        <taxon>Cyprideis</taxon>
    </lineage>
</organism>
<dbReference type="PANTHER" id="PTHR22589">
    <property type="entry name" value="CARNITINE O-ACYLTRANSFERASE"/>
    <property type="match status" value="1"/>
</dbReference>
<dbReference type="EMBL" id="OB661626">
    <property type="protein sequence ID" value="CAD7228635.1"/>
    <property type="molecule type" value="Genomic_DNA"/>
</dbReference>
<protein>
    <submittedName>
        <fullName evidence="10">Uncharacterized protein</fullName>
    </submittedName>
</protein>
<dbReference type="PANTHER" id="PTHR22589:SF16">
    <property type="entry name" value="CARNITINE O-PALMITOYLTRANSFERASE 2, MITOCHONDRIAL"/>
    <property type="match status" value="1"/>
</dbReference>
<keyword evidence="6" id="KW-0276">Fatty acid metabolism</keyword>
<dbReference type="GO" id="GO:0006635">
    <property type="term" value="P:fatty acid beta-oxidation"/>
    <property type="evidence" value="ECO:0007669"/>
    <property type="project" value="UniProtKB-UniPathway"/>
</dbReference>
<dbReference type="SUPFAM" id="SSF48452">
    <property type="entry name" value="TPR-like"/>
    <property type="match status" value="1"/>
</dbReference>
<dbReference type="Pfam" id="PF00755">
    <property type="entry name" value="Carn_acyltransf"/>
    <property type="match status" value="1"/>
</dbReference>
<evidence type="ECO:0000256" key="1">
    <source>
        <dbReference type="ARBA" id="ARBA00005005"/>
    </source>
</evidence>
<dbReference type="AlphaFoldDB" id="A0A7R8ZNV5"/>
<dbReference type="InterPro" id="IPR042231">
    <property type="entry name" value="Cho/carn_acyl_trans_2"/>
</dbReference>
<dbReference type="Pfam" id="PF16546">
    <property type="entry name" value="SGTA_dimer"/>
    <property type="match status" value="1"/>
</dbReference>
<sequence>MEQKELAAAIVRFLNDEITSNRVGEESAESLEVAIQCLETVYGVSSQDPRSGDETSLLEIFRKNHKVLEVTDEMKTKADQFKLQGNDFLKQENYLEAVNSYSKAIETDPTNPVYFCNRAAAHAKLSQHRDSIMDCEKALQLDPKYSKAYSRLGHAYLALEYLAKAEEYFKKALDLDPENENYKSNLSLVQAKRAATEEQPGGGGVPDPMAGMGGIPNFSAFLQNPNFINMATQAMQNPAMQQMFGNLIGTLTGDQAGGTGAPPPAASADTTNPPGGGAPGLDVLLQAGQRLAAQMERTNPVCIQRLAMRCIDVSLGTQPDDSFEDRSDRKEVVMKFPMALPVSLPMGSLRSGSLLSSRSQLGARVVRYQRVLTAESAPAEEDLSKVDHYLQRSILPTMHFQASLPRLRIPKLEMTCERYLRSLEPVATADEYAESKRIVEEFQRGKGKVLQEELQRLDAANKHTSYISPMWFDMYLCDRRPLVLNHNPCLVWKPETRAEYLPPTVQATNMIIASLRFRNSLLDGLLEPEVFHLNPSKSNTPMYKRVMRFMPSLVATYASYAWKAFPLDMSQYRSLFSSTRIPLKGKDKIQRVENPKKDSTHIMVLRKGHIYIVEVIDPATNTIKSPSEILGAIEQIVQDPVGREEFPVGFLTSENRDIWAGLRQDLLDAGNQEQLGLIDSALYVITMDEEKIDQNPEKLFRTFLHGKGYDRWFDKSFSVHLTEDGVAGLNFEHAWGDGVAVMRFFNDVYSEVRQRPVVSKNTSSQPGKVKKLKFNLPDSVKVGIQEAEKKFLKETTSLSLNLFQSESLSKQFLKKQRVSPDAVMQLGFQLGYSQLTGGTAATYESCSTSAFRHGRTETMRPCTRETKAFCDAAKAGESKHTLRGMLDACSAVHNKLTKEAAMGQGFDRHLFALKHLAPENPLFSSPGYLKMNHIIISTSTLSSPAVLSGGFAPVVPDGFGIGYMVDNSYIGCVVASYPGADGKGMKDCIEDSYKKIHDIVMVQPSSSS</sequence>
<keyword evidence="8" id="KW-0012">Acyltransferase</keyword>
<dbReference type="SMART" id="SM00028">
    <property type="entry name" value="TPR"/>
    <property type="match status" value="3"/>
</dbReference>
<evidence type="ECO:0000256" key="5">
    <source>
        <dbReference type="ARBA" id="ARBA00022679"/>
    </source>
</evidence>
<gene>
    <name evidence="10" type="ORF">CTOB1V02_LOCUS6515</name>
</gene>
<dbReference type="Gene3D" id="1.20.5.420">
    <property type="entry name" value="Immunoglobulin FC, subunit C"/>
    <property type="match status" value="1"/>
</dbReference>
<dbReference type="FunFam" id="1.10.275.20:FF:000001">
    <property type="entry name" value="carnitine O-palmitoyltransferase 2, mitochondrial"/>
    <property type="match status" value="1"/>
</dbReference>
<dbReference type="InterPro" id="IPR023213">
    <property type="entry name" value="CAT-like_dom_sf"/>
</dbReference>
<dbReference type="Pfam" id="PF13181">
    <property type="entry name" value="TPR_8"/>
    <property type="match status" value="1"/>
</dbReference>
<keyword evidence="4" id="KW-0813">Transport</keyword>
<evidence type="ECO:0000256" key="8">
    <source>
        <dbReference type="ARBA" id="ARBA00023315"/>
    </source>
</evidence>
<dbReference type="UniPathway" id="UPA00659"/>
<dbReference type="Gene3D" id="3.30.559.10">
    <property type="entry name" value="Chloramphenicol acetyltransferase-like domain"/>
    <property type="match status" value="1"/>
</dbReference>
<evidence type="ECO:0000313" key="10">
    <source>
        <dbReference type="EMBL" id="CAD7228635.1"/>
    </source>
</evidence>
<proteinExistence type="inferred from homology"/>
<dbReference type="Gene3D" id="3.30.559.70">
    <property type="entry name" value="Choline/Carnitine o-acyltransferase, domain 2"/>
    <property type="match status" value="1"/>
</dbReference>
<comment type="pathway">
    <text evidence="1">Lipid metabolism; fatty acid beta-oxidation.</text>
</comment>
<evidence type="ECO:0000256" key="4">
    <source>
        <dbReference type="ARBA" id="ARBA00022448"/>
    </source>
</evidence>
<evidence type="ECO:0000256" key="9">
    <source>
        <dbReference type="ARBA" id="ARBA00048999"/>
    </source>
</evidence>
<evidence type="ECO:0000256" key="2">
    <source>
        <dbReference type="ARBA" id="ARBA00005232"/>
    </source>
</evidence>
<evidence type="ECO:0000256" key="3">
    <source>
        <dbReference type="ARBA" id="ARBA00008175"/>
    </source>
</evidence>
<dbReference type="OrthoDB" id="240216at2759"/>
<keyword evidence="5" id="KW-0808">Transferase</keyword>
<dbReference type="InterPro" id="IPR000542">
    <property type="entry name" value="Carn_acyl_trans"/>
</dbReference>
<dbReference type="GO" id="GO:0005739">
    <property type="term" value="C:mitochondrion"/>
    <property type="evidence" value="ECO:0007669"/>
    <property type="project" value="TreeGrafter"/>
</dbReference>
<dbReference type="GO" id="GO:0004095">
    <property type="term" value="F:carnitine O-palmitoyltransferase activity"/>
    <property type="evidence" value="ECO:0007669"/>
    <property type="project" value="TreeGrafter"/>
</dbReference>
<comment type="similarity">
    <text evidence="2">Belongs to the carnitine/choline acetyltransferase family.</text>
</comment>
<dbReference type="InterPro" id="IPR032374">
    <property type="entry name" value="SGTA_dimer"/>
</dbReference>
<keyword evidence="7" id="KW-0443">Lipid metabolism</keyword>
<reference evidence="10" key="1">
    <citation type="submission" date="2020-11" db="EMBL/GenBank/DDBJ databases">
        <authorList>
            <person name="Tran Van P."/>
        </authorList>
    </citation>
    <scope>NUCLEOTIDE SEQUENCE</scope>
</reference>
<dbReference type="Gene3D" id="1.25.40.10">
    <property type="entry name" value="Tetratricopeptide repeat domain"/>
    <property type="match status" value="1"/>
</dbReference>
<dbReference type="InterPro" id="IPR019734">
    <property type="entry name" value="TPR_rpt"/>
</dbReference>
<dbReference type="Gene3D" id="1.10.275.20">
    <property type="entry name" value="Choline/Carnitine o-acyltransferase"/>
    <property type="match status" value="1"/>
</dbReference>
<evidence type="ECO:0000256" key="6">
    <source>
        <dbReference type="ARBA" id="ARBA00022832"/>
    </source>
</evidence>
<dbReference type="PROSITE" id="PS50293">
    <property type="entry name" value="TPR_REGION"/>
    <property type="match status" value="1"/>
</dbReference>
<comment type="catalytic activity">
    <reaction evidence="9">
        <text>4,8-dimethylnonanoyl-CoA + (R)-carnitine = O-4,8-dimethylnonanoyl-(R)-carnitine + CoA</text>
        <dbReference type="Rhea" id="RHEA:44860"/>
        <dbReference type="ChEBI" id="CHEBI:16347"/>
        <dbReference type="ChEBI" id="CHEBI:57287"/>
        <dbReference type="ChEBI" id="CHEBI:77061"/>
        <dbReference type="ChEBI" id="CHEBI:84654"/>
    </reaction>
</comment>
<evidence type="ECO:0000256" key="7">
    <source>
        <dbReference type="ARBA" id="ARBA00023098"/>
    </source>
</evidence>
<dbReference type="Gene3D" id="1.20.1280.180">
    <property type="match status" value="1"/>
</dbReference>
<dbReference type="SUPFAM" id="SSF52777">
    <property type="entry name" value="CoA-dependent acyltransferases"/>
    <property type="match status" value="2"/>
</dbReference>
<dbReference type="InterPro" id="IPR042572">
    <property type="entry name" value="Carn_acyl_trans_N"/>
</dbReference>
<dbReference type="InterPro" id="IPR011990">
    <property type="entry name" value="TPR-like_helical_dom_sf"/>
</dbReference>
<dbReference type="InterPro" id="IPR039551">
    <property type="entry name" value="Cho/carn_acyl_trans"/>
</dbReference>
<comment type="similarity">
    <text evidence="3">Belongs to the SGT family.</text>
</comment>
<name>A0A7R8ZNV5_9CRUS</name>
<dbReference type="Pfam" id="PF13414">
    <property type="entry name" value="TPR_11"/>
    <property type="match status" value="1"/>
</dbReference>
<accession>A0A7R8ZNV5</accession>
<dbReference type="PROSITE" id="PS50005">
    <property type="entry name" value="TPR"/>
    <property type="match status" value="2"/>
</dbReference>